<keyword evidence="5" id="KW-1185">Reference proteome</keyword>
<dbReference type="InterPro" id="IPR015421">
    <property type="entry name" value="PyrdxlP-dep_Trfase_major"/>
</dbReference>
<dbReference type="PIRSF" id="PIRSF000521">
    <property type="entry name" value="Transaminase_4ab_Lys_Orn"/>
    <property type="match status" value="1"/>
</dbReference>
<name>A0A1H1LZF7_9MICO</name>
<evidence type="ECO:0000256" key="2">
    <source>
        <dbReference type="ARBA" id="ARBA00022898"/>
    </source>
</evidence>
<evidence type="ECO:0000256" key="3">
    <source>
        <dbReference type="RuleBase" id="RU003560"/>
    </source>
</evidence>
<reference evidence="5" key="1">
    <citation type="submission" date="2016-10" db="EMBL/GenBank/DDBJ databases">
        <authorList>
            <person name="Varghese N."/>
            <person name="Submissions S."/>
        </authorList>
    </citation>
    <scope>NUCLEOTIDE SEQUENCE [LARGE SCALE GENOMIC DNA]</scope>
    <source>
        <strain evidence="5">DSM 23676</strain>
    </source>
</reference>
<dbReference type="PROSITE" id="PS00600">
    <property type="entry name" value="AA_TRANSFER_CLASS_3"/>
    <property type="match status" value="1"/>
</dbReference>
<dbReference type="PANTHER" id="PTHR45688">
    <property type="match status" value="1"/>
</dbReference>
<dbReference type="PANTHER" id="PTHR45688:SF13">
    <property type="entry name" value="ALANINE--GLYOXYLATE AMINOTRANSFERASE 2-LIKE"/>
    <property type="match status" value="1"/>
</dbReference>
<evidence type="ECO:0000313" key="4">
    <source>
        <dbReference type="EMBL" id="SDR79946.1"/>
    </source>
</evidence>
<dbReference type="CDD" id="cd00610">
    <property type="entry name" value="OAT_like"/>
    <property type="match status" value="1"/>
</dbReference>
<dbReference type="InterPro" id="IPR015424">
    <property type="entry name" value="PyrdxlP-dep_Trfase"/>
</dbReference>
<dbReference type="InterPro" id="IPR005814">
    <property type="entry name" value="Aminotrans_3"/>
</dbReference>
<comment type="similarity">
    <text evidence="1 3">Belongs to the class-III pyridoxal-phosphate-dependent aminotransferase family.</text>
</comment>
<proteinExistence type="inferred from homology"/>
<dbReference type="EMBL" id="LT629766">
    <property type="protein sequence ID" value="SDR79946.1"/>
    <property type="molecule type" value="Genomic_DNA"/>
</dbReference>
<dbReference type="AlphaFoldDB" id="A0A1H1LZF7"/>
<dbReference type="GO" id="GO:0008483">
    <property type="term" value="F:transaminase activity"/>
    <property type="evidence" value="ECO:0007669"/>
    <property type="project" value="UniProtKB-KW"/>
</dbReference>
<dbReference type="RefSeq" id="WP_092009369.1">
    <property type="nucleotide sequence ID" value="NZ_LT629766.1"/>
</dbReference>
<dbReference type="InterPro" id="IPR015422">
    <property type="entry name" value="PyrdxlP-dep_Trfase_small"/>
</dbReference>
<dbReference type="SUPFAM" id="SSF53383">
    <property type="entry name" value="PLP-dependent transferases"/>
    <property type="match status" value="1"/>
</dbReference>
<accession>A0A1H1LZF7</accession>
<dbReference type="STRING" id="1136497.SAMN04489752_0295"/>
<dbReference type="Pfam" id="PF00202">
    <property type="entry name" value="Aminotran_3"/>
    <property type="match status" value="1"/>
</dbReference>
<keyword evidence="4" id="KW-0032">Aminotransferase</keyword>
<evidence type="ECO:0000313" key="5">
    <source>
        <dbReference type="Proteomes" id="UP000199597"/>
    </source>
</evidence>
<keyword evidence="2 3" id="KW-0663">Pyridoxal phosphate</keyword>
<gene>
    <name evidence="4" type="ORF">SAMN04489752_0295</name>
</gene>
<dbReference type="Gene3D" id="3.90.1150.10">
    <property type="entry name" value="Aspartate Aminotransferase, domain 1"/>
    <property type="match status" value="1"/>
</dbReference>
<dbReference type="GO" id="GO:0030170">
    <property type="term" value="F:pyridoxal phosphate binding"/>
    <property type="evidence" value="ECO:0007669"/>
    <property type="project" value="InterPro"/>
</dbReference>
<dbReference type="Proteomes" id="UP000199597">
    <property type="component" value="Chromosome I"/>
</dbReference>
<evidence type="ECO:0000256" key="1">
    <source>
        <dbReference type="ARBA" id="ARBA00008954"/>
    </source>
</evidence>
<keyword evidence="4" id="KW-0808">Transferase</keyword>
<dbReference type="InterPro" id="IPR049704">
    <property type="entry name" value="Aminotrans_3_PPA_site"/>
</dbReference>
<protein>
    <submittedName>
        <fullName evidence="4">4-aminobutyrate aminotransferase</fullName>
    </submittedName>
</protein>
<sequence>MADEAAPAIAVAKDRSRVLGGTYRTFYSEPLTVASARGCTITDANGEDYLDAYNNVPVLGHSSPAVRSAVSAELGRANSHTRYLDARVIDYARRLIDRFPAHFESVVFACSGSEANDLALRLAAHATGRDGVIVTRHAYHGTTSAVAAISPSLVGTEVGEHVEPIDLPAWDAADFDDLLAEAIAGAARRLEVRGHPLGAFILDSTVTSDGILEPRSLAATAGAVRSHGGLWIADEVQSGFGRTGADWGFQRLDLIPDLVTLGKPMGNGLPISAVLGPREIFDDFGAEQRYFNTFAGTAVPVAAAEVVLTALESGDLVARAQEGGRLLENLLIDAIESSATPALVRRNGLMVGIDFETGGITTESAVERAKEMVERLYAERILVSTTGRAGTVLKIRPPLVITDDELRELASGFARVLARGEAEAAHAGE</sequence>
<dbReference type="OrthoDB" id="9801052at2"/>
<dbReference type="Gene3D" id="3.40.640.10">
    <property type="entry name" value="Type I PLP-dependent aspartate aminotransferase-like (Major domain)"/>
    <property type="match status" value="1"/>
</dbReference>
<organism evidence="4 5">
    <name type="scientific">Brevibacterium siliguriense</name>
    <dbReference type="NCBI Taxonomy" id="1136497"/>
    <lineage>
        <taxon>Bacteria</taxon>
        <taxon>Bacillati</taxon>
        <taxon>Actinomycetota</taxon>
        <taxon>Actinomycetes</taxon>
        <taxon>Micrococcales</taxon>
        <taxon>Brevibacteriaceae</taxon>
        <taxon>Brevibacterium</taxon>
    </lineage>
</organism>